<comment type="caution">
    <text evidence="2">The sequence shown here is derived from an EMBL/GenBank/DDBJ whole genome shotgun (WGS) entry which is preliminary data.</text>
</comment>
<proteinExistence type="predicted"/>
<gene>
    <name evidence="2" type="ORF">KYD98_11250</name>
</gene>
<evidence type="ECO:0000313" key="3">
    <source>
        <dbReference type="Proteomes" id="UP001519921"/>
    </source>
</evidence>
<evidence type="ECO:0000256" key="1">
    <source>
        <dbReference type="SAM" id="Phobius"/>
    </source>
</evidence>
<protein>
    <submittedName>
        <fullName evidence="2">Uncharacterized protein</fullName>
    </submittedName>
</protein>
<keyword evidence="1" id="KW-0812">Transmembrane</keyword>
<evidence type="ECO:0000313" key="2">
    <source>
        <dbReference type="EMBL" id="MBW6410673.1"/>
    </source>
</evidence>
<accession>A0ABS7APT4</accession>
<keyword evidence="3" id="KW-1185">Reference proteome</keyword>
<keyword evidence="1" id="KW-0472">Membrane</keyword>
<sequence length="119" mass="14314">MGLEINECYRDFQAFQVLQDKCKKYLYYHVTLTMTDGDTLDGIIENVDGDYVDILVGEDVMEKENENDVQRQYHGYKRPRRFRRFRRRSLPISNLAALSLLAYPYIAQPPYPYYPYYQY</sequence>
<organism evidence="2 3">
    <name type="scientific">Clostridium weizhouense</name>
    <dbReference type="NCBI Taxonomy" id="2859781"/>
    <lineage>
        <taxon>Bacteria</taxon>
        <taxon>Bacillati</taxon>
        <taxon>Bacillota</taxon>
        <taxon>Clostridia</taxon>
        <taxon>Eubacteriales</taxon>
        <taxon>Clostridiaceae</taxon>
        <taxon>Clostridium</taxon>
    </lineage>
</organism>
<name>A0ABS7APT4_9CLOT</name>
<dbReference type="EMBL" id="JAHXPT010000008">
    <property type="protein sequence ID" value="MBW6410673.1"/>
    <property type="molecule type" value="Genomic_DNA"/>
</dbReference>
<keyword evidence="1" id="KW-1133">Transmembrane helix</keyword>
<feature type="transmembrane region" description="Helical" evidence="1">
    <location>
        <begin position="90"/>
        <end position="107"/>
    </location>
</feature>
<reference evidence="2 3" key="1">
    <citation type="submission" date="2021-07" db="EMBL/GenBank/DDBJ databases">
        <title>Clostridium weizhouense sp. nov., an anaerobic bacterium isolated from activated sludge of Petroleum wastewater.</title>
        <authorList>
            <person name="Li Q."/>
        </authorList>
    </citation>
    <scope>NUCLEOTIDE SEQUENCE [LARGE SCALE GENOMIC DNA]</scope>
    <source>
        <strain evidence="2 3">YB-6</strain>
    </source>
</reference>
<dbReference type="RefSeq" id="WP_219780135.1">
    <property type="nucleotide sequence ID" value="NZ_JAHXPT010000008.1"/>
</dbReference>
<dbReference type="Proteomes" id="UP001519921">
    <property type="component" value="Unassembled WGS sequence"/>
</dbReference>